<keyword evidence="3" id="KW-1185">Reference proteome</keyword>
<dbReference type="STRING" id="455432.AWN90_41030"/>
<evidence type="ECO:0000256" key="1">
    <source>
        <dbReference type="SAM" id="MobiDB-lite"/>
    </source>
</evidence>
<dbReference type="AlphaFoldDB" id="A0A164K0V7"/>
<dbReference type="EMBL" id="LWGR01000013">
    <property type="protein sequence ID" value="KZM70912.1"/>
    <property type="molecule type" value="Genomic_DNA"/>
</dbReference>
<comment type="caution">
    <text evidence="2">The sequence shown here is derived from an EMBL/GenBank/DDBJ whole genome shotgun (WGS) entry which is preliminary data.</text>
</comment>
<evidence type="ECO:0008006" key="4">
    <source>
        <dbReference type="Google" id="ProtNLM"/>
    </source>
</evidence>
<reference evidence="2 3" key="1">
    <citation type="submission" date="2016-04" db="EMBL/GenBank/DDBJ databases">
        <authorList>
            <person name="Evans L.H."/>
            <person name="Alamgir A."/>
            <person name="Owens N."/>
            <person name="Weber N.D."/>
            <person name="Virtaneva K."/>
            <person name="Barbian K."/>
            <person name="Babar A."/>
            <person name="Rosenke K."/>
        </authorList>
    </citation>
    <scope>NUCLEOTIDE SEQUENCE [LARGE SCALE GENOMIC DNA]</scope>
    <source>
        <strain evidence="2 3">IFM 0406</strain>
    </source>
</reference>
<gene>
    <name evidence="2" type="ORF">AWN90_41030</name>
</gene>
<sequence>MTARRLSIKDFEEQALAALGQPPGYTLVLDDDAGEIHIPHPLLVADERLAEIEAVQTGSDLDRDTVTDPDTGAQHSIPATPAAIGGVAAEPTQVRLARAVLGRADHETFLAHGGKSAHVALAWEAMAAEVKAAAPKPSR</sequence>
<feature type="region of interest" description="Disordered" evidence="1">
    <location>
        <begin position="56"/>
        <end position="78"/>
    </location>
</feature>
<dbReference type="Proteomes" id="UP000076512">
    <property type="component" value="Unassembled WGS sequence"/>
</dbReference>
<organism evidence="2 3">
    <name type="scientific">Nocardia terpenica</name>
    <dbReference type="NCBI Taxonomy" id="455432"/>
    <lineage>
        <taxon>Bacteria</taxon>
        <taxon>Bacillati</taxon>
        <taxon>Actinomycetota</taxon>
        <taxon>Actinomycetes</taxon>
        <taxon>Mycobacteriales</taxon>
        <taxon>Nocardiaceae</taxon>
        <taxon>Nocardia</taxon>
    </lineage>
</organism>
<name>A0A164K0V7_9NOCA</name>
<protein>
    <recommendedName>
        <fullName evidence="4">Tail assembly chaperone</fullName>
    </recommendedName>
</protein>
<evidence type="ECO:0000313" key="2">
    <source>
        <dbReference type="EMBL" id="KZM70912.1"/>
    </source>
</evidence>
<evidence type="ECO:0000313" key="3">
    <source>
        <dbReference type="Proteomes" id="UP000076512"/>
    </source>
</evidence>
<proteinExistence type="predicted"/>
<accession>A0A164K0V7</accession>